<dbReference type="AlphaFoldDB" id="A0A5C3LLB7"/>
<protein>
    <submittedName>
        <fullName evidence="1">Uncharacterized protein</fullName>
    </submittedName>
</protein>
<reference evidence="1 2" key="1">
    <citation type="journal article" date="2019" name="Nat. Ecol. Evol.">
        <title>Megaphylogeny resolves global patterns of mushroom evolution.</title>
        <authorList>
            <person name="Varga T."/>
            <person name="Krizsan K."/>
            <person name="Foldi C."/>
            <person name="Dima B."/>
            <person name="Sanchez-Garcia M."/>
            <person name="Sanchez-Ramirez S."/>
            <person name="Szollosi G.J."/>
            <person name="Szarkandi J.G."/>
            <person name="Papp V."/>
            <person name="Albert L."/>
            <person name="Andreopoulos W."/>
            <person name="Angelini C."/>
            <person name="Antonin V."/>
            <person name="Barry K.W."/>
            <person name="Bougher N.L."/>
            <person name="Buchanan P."/>
            <person name="Buyck B."/>
            <person name="Bense V."/>
            <person name="Catcheside P."/>
            <person name="Chovatia M."/>
            <person name="Cooper J."/>
            <person name="Damon W."/>
            <person name="Desjardin D."/>
            <person name="Finy P."/>
            <person name="Geml J."/>
            <person name="Haridas S."/>
            <person name="Hughes K."/>
            <person name="Justo A."/>
            <person name="Karasinski D."/>
            <person name="Kautmanova I."/>
            <person name="Kiss B."/>
            <person name="Kocsube S."/>
            <person name="Kotiranta H."/>
            <person name="LaButti K.M."/>
            <person name="Lechner B.E."/>
            <person name="Liimatainen K."/>
            <person name="Lipzen A."/>
            <person name="Lukacs Z."/>
            <person name="Mihaltcheva S."/>
            <person name="Morgado L.N."/>
            <person name="Niskanen T."/>
            <person name="Noordeloos M.E."/>
            <person name="Ohm R.A."/>
            <person name="Ortiz-Santana B."/>
            <person name="Ovrebo C."/>
            <person name="Racz N."/>
            <person name="Riley R."/>
            <person name="Savchenko A."/>
            <person name="Shiryaev A."/>
            <person name="Soop K."/>
            <person name="Spirin V."/>
            <person name="Szebenyi C."/>
            <person name="Tomsovsky M."/>
            <person name="Tulloss R.E."/>
            <person name="Uehling J."/>
            <person name="Grigoriev I.V."/>
            <person name="Vagvolgyi C."/>
            <person name="Papp T."/>
            <person name="Martin F.M."/>
            <person name="Miettinen O."/>
            <person name="Hibbett D.S."/>
            <person name="Nagy L.G."/>
        </authorList>
    </citation>
    <scope>NUCLEOTIDE SEQUENCE [LARGE SCALE GENOMIC DNA]</scope>
    <source>
        <strain evidence="1 2">CBS 166.37</strain>
    </source>
</reference>
<organism evidence="1 2">
    <name type="scientific">Crucibulum laeve</name>
    <dbReference type="NCBI Taxonomy" id="68775"/>
    <lineage>
        <taxon>Eukaryota</taxon>
        <taxon>Fungi</taxon>
        <taxon>Dikarya</taxon>
        <taxon>Basidiomycota</taxon>
        <taxon>Agaricomycotina</taxon>
        <taxon>Agaricomycetes</taxon>
        <taxon>Agaricomycetidae</taxon>
        <taxon>Agaricales</taxon>
        <taxon>Agaricineae</taxon>
        <taxon>Nidulariaceae</taxon>
        <taxon>Crucibulum</taxon>
    </lineage>
</organism>
<dbReference type="Proteomes" id="UP000308652">
    <property type="component" value="Unassembled WGS sequence"/>
</dbReference>
<evidence type="ECO:0000313" key="1">
    <source>
        <dbReference type="EMBL" id="TFK33063.1"/>
    </source>
</evidence>
<proteinExistence type="predicted"/>
<name>A0A5C3LLB7_9AGAR</name>
<accession>A0A5C3LLB7</accession>
<sequence>MSPPANMLSPSPAAAPSSPRPLSVLVLAFVWIPVAHKQMVVYLVEQSGSVEACHVEVGLSPSVDFHLLNITHTHSQFTMFSLCFCECLHSYDVEAPWWFVEQPTTPTSAPSISMNKASTLVETTHLCVPL</sequence>
<gene>
    <name evidence="1" type="ORF">BDQ12DRAFT_728095</name>
</gene>
<evidence type="ECO:0000313" key="2">
    <source>
        <dbReference type="Proteomes" id="UP000308652"/>
    </source>
</evidence>
<keyword evidence="2" id="KW-1185">Reference proteome</keyword>
<dbReference type="EMBL" id="ML213656">
    <property type="protein sequence ID" value="TFK33063.1"/>
    <property type="molecule type" value="Genomic_DNA"/>
</dbReference>